<dbReference type="EMBL" id="JAVHNQ010000006">
    <property type="protein sequence ID" value="KAK6344321.1"/>
    <property type="molecule type" value="Genomic_DNA"/>
</dbReference>
<reference evidence="2 3" key="1">
    <citation type="submission" date="2019-10" db="EMBL/GenBank/DDBJ databases">
        <authorList>
            <person name="Palmer J.M."/>
        </authorList>
    </citation>
    <scope>NUCLEOTIDE SEQUENCE [LARGE SCALE GENOMIC DNA]</scope>
    <source>
        <strain evidence="2 3">TWF696</strain>
    </source>
</reference>
<evidence type="ECO:0000313" key="2">
    <source>
        <dbReference type="EMBL" id="KAK6344321.1"/>
    </source>
</evidence>
<organism evidence="2 3">
    <name type="scientific">Orbilia brochopaga</name>
    <dbReference type="NCBI Taxonomy" id="3140254"/>
    <lineage>
        <taxon>Eukaryota</taxon>
        <taxon>Fungi</taxon>
        <taxon>Dikarya</taxon>
        <taxon>Ascomycota</taxon>
        <taxon>Pezizomycotina</taxon>
        <taxon>Orbiliomycetes</taxon>
        <taxon>Orbiliales</taxon>
        <taxon>Orbiliaceae</taxon>
        <taxon>Orbilia</taxon>
    </lineage>
</organism>
<evidence type="ECO:0000313" key="3">
    <source>
        <dbReference type="Proteomes" id="UP001375240"/>
    </source>
</evidence>
<keyword evidence="3" id="KW-1185">Reference proteome</keyword>
<sequence length="480" mass="50856">MQWARRILLRTALLLPTVVSAQGSLCDKYTTAIFSENTGSNQYSLIVRLINTALIGNYIAPSNVNLSGILLPGLYMGQEISLLSYFNGGLVSTNRGTEPSVINFLDNGGVTALAQNRPSYSQTSNQYKFVSHLYQYFGALLGCSSYGKDGFATYQGSTRMYEVHKYMNLGPSQLGYFIQEISLAAAAIGFEDDDIQGFASNLNSTFGQRCSRRQAVLPNSEPDLQSLCLDISCPLALGSICPAYNHFGGYGFDPASPPMTQGPQVTDITPKLNSAIRGAGEITPRYTTSPISLTTMVSGKTTVLSTYTVVQASPDPVSFTTMRLVVSTKIEGVDIVLTTKAVVPIGGGTVTAEPTTVTTGGSVVVTEISYTIPSSVVEKSVTTVSENGKFITSTYDVTLRNPVFGPDSSTRTGEYVETTLTSVYTSDGTAYTTIITTEVPAPQTTSAGPTSTKSSNRAPIQTAGPILVAAIGAGILGQML</sequence>
<dbReference type="Proteomes" id="UP001375240">
    <property type="component" value="Unassembled WGS sequence"/>
</dbReference>
<feature type="signal peptide" evidence="1">
    <location>
        <begin position="1"/>
        <end position="21"/>
    </location>
</feature>
<evidence type="ECO:0000256" key="1">
    <source>
        <dbReference type="SAM" id="SignalP"/>
    </source>
</evidence>
<dbReference type="AlphaFoldDB" id="A0AAV9ULM2"/>
<proteinExistence type="predicted"/>
<keyword evidence="1" id="KW-0732">Signal</keyword>
<protein>
    <submittedName>
        <fullName evidence="2">Uncharacterized protein</fullName>
    </submittedName>
</protein>
<name>A0AAV9ULM2_9PEZI</name>
<feature type="chain" id="PRO_5043866513" evidence="1">
    <location>
        <begin position="22"/>
        <end position="480"/>
    </location>
</feature>
<accession>A0AAV9ULM2</accession>
<comment type="caution">
    <text evidence="2">The sequence shown here is derived from an EMBL/GenBank/DDBJ whole genome shotgun (WGS) entry which is preliminary data.</text>
</comment>
<gene>
    <name evidence="2" type="ORF">TWF696_007961</name>
</gene>